<keyword evidence="2" id="KW-0812">Transmembrane</keyword>
<dbReference type="STRING" id="294935.ATN88_00045"/>
<protein>
    <submittedName>
        <fullName evidence="3">Uncharacterized protein</fullName>
    </submittedName>
</protein>
<evidence type="ECO:0000256" key="1">
    <source>
        <dbReference type="SAM" id="MobiDB-lite"/>
    </source>
</evidence>
<keyword evidence="4" id="KW-1185">Reference proteome</keyword>
<dbReference type="RefSeq" id="WP_067415622.1">
    <property type="nucleotide sequence ID" value="NZ_LNTY01000034.1"/>
</dbReference>
<comment type="caution">
    <text evidence="3">The sequence shown here is derived from an EMBL/GenBank/DDBJ whole genome shotgun (WGS) entry which is preliminary data.</text>
</comment>
<dbReference type="Proteomes" id="UP000070529">
    <property type="component" value="Unassembled WGS sequence"/>
</dbReference>
<evidence type="ECO:0000313" key="3">
    <source>
        <dbReference type="EMBL" id="KXF81200.1"/>
    </source>
</evidence>
<accession>A0A135I6X0</accession>
<dbReference type="AlphaFoldDB" id="A0A135I6X0"/>
<keyword evidence="2" id="KW-1133">Transmembrane helix</keyword>
<feature type="region of interest" description="Disordered" evidence="1">
    <location>
        <begin position="1"/>
        <end position="32"/>
    </location>
</feature>
<reference evidence="3 4" key="1">
    <citation type="submission" date="2015-11" db="EMBL/GenBank/DDBJ databases">
        <title>Genomic Taxonomy of the Vibrionaceae.</title>
        <authorList>
            <person name="Gomez-Gil B."/>
            <person name="Enciso-Ibarra J."/>
        </authorList>
    </citation>
    <scope>NUCLEOTIDE SEQUENCE [LARGE SCALE GENOMIC DNA]</scope>
    <source>
        <strain evidence="3 4">CAIM 912</strain>
    </source>
</reference>
<evidence type="ECO:0000256" key="2">
    <source>
        <dbReference type="SAM" id="Phobius"/>
    </source>
</evidence>
<organism evidence="3 4">
    <name type="scientific">Enterovibrio coralii</name>
    <dbReference type="NCBI Taxonomy" id="294935"/>
    <lineage>
        <taxon>Bacteria</taxon>
        <taxon>Pseudomonadati</taxon>
        <taxon>Pseudomonadota</taxon>
        <taxon>Gammaproteobacteria</taxon>
        <taxon>Vibrionales</taxon>
        <taxon>Vibrionaceae</taxon>
        <taxon>Enterovibrio</taxon>
    </lineage>
</organism>
<keyword evidence="2" id="KW-0472">Membrane</keyword>
<feature type="transmembrane region" description="Helical" evidence="2">
    <location>
        <begin position="42"/>
        <end position="59"/>
    </location>
</feature>
<gene>
    <name evidence="3" type="ORF">ATN88_00045</name>
</gene>
<proteinExistence type="predicted"/>
<sequence length="61" mass="5957">MSTGGGGISGGPSSAKNGDFHGGSAGGQVTFNNHQGASGSNRALYVIAAVVLILGVVWLKQ</sequence>
<dbReference type="EMBL" id="LNTY01000034">
    <property type="protein sequence ID" value="KXF81200.1"/>
    <property type="molecule type" value="Genomic_DNA"/>
</dbReference>
<evidence type="ECO:0000313" key="4">
    <source>
        <dbReference type="Proteomes" id="UP000070529"/>
    </source>
</evidence>
<feature type="compositionally biased region" description="Gly residues" evidence="1">
    <location>
        <begin position="1"/>
        <end position="10"/>
    </location>
</feature>
<name>A0A135I6X0_9GAMM</name>